<feature type="signal peptide" evidence="1">
    <location>
        <begin position="1"/>
        <end position="20"/>
    </location>
</feature>
<evidence type="ECO:0008006" key="4">
    <source>
        <dbReference type="Google" id="ProtNLM"/>
    </source>
</evidence>
<evidence type="ECO:0000313" key="2">
    <source>
        <dbReference type="EMBL" id="MCL1635599.1"/>
    </source>
</evidence>
<sequence length="145" mass="14682">MRLIARLTFAAAAFALCAAAAAQKPSAYPGKGQSAQQQAKDDEQCLAWAKQSTGIDPAAVANAQPAPTGPQGERLRGAARGAVVGEIVADDAGAGAAVGALAGGRRARVNQAARAQQADASKAQAMDTYYRAYGACMQGRGYSVK</sequence>
<keyword evidence="3" id="KW-1185">Reference proteome</keyword>
<reference evidence="2 3" key="1">
    <citation type="submission" date="2022-05" db="EMBL/GenBank/DDBJ databases">
        <title>Luteimonas sp. SX5, whole genome shotgun sequencing project.</title>
        <authorList>
            <person name="Zhao G."/>
            <person name="Shen L."/>
        </authorList>
    </citation>
    <scope>NUCLEOTIDE SEQUENCE [LARGE SCALE GENOMIC DNA]</scope>
    <source>
        <strain evidence="2 3">SX5</strain>
    </source>
</reference>
<name>A0ABT0MMX6_9GAMM</name>
<evidence type="ECO:0000256" key="1">
    <source>
        <dbReference type="SAM" id="SignalP"/>
    </source>
</evidence>
<dbReference type="Proteomes" id="UP001431217">
    <property type="component" value="Unassembled WGS sequence"/>
</dbReference>
<evidence type="ECO:0000313" key="3">
    <source>
        <dbReference type="Proteomes" id="UP001431217"/>
    </source>
</evidence>
<proteinExistence type="predicted"/>
<comment type="caution">
    <text evidence="2">The sequence shown here is derived from an EMBL/GenBank/DDBJ whole genome shotgun (WGS) entry which is preliminary data.</text>
</comment>
<organism evidence="2 3">
    <name type="scientific">Luteimonas galliterrae</name>
    <dbReference type="NCBI Taxonomy" id="2940486"/>
    <lineage>
        <taxon>Bacteria</taxon>
        <taxon>Pseudomonadati</taxon>
        <taxon>Pseudomonadota</taxon>
        <taxon>Gammaproteobacteria</taxon>
        <taxon>Lysobacterales</taxon>
        <taxon>Lysobacteraceae</taxon>
        <taxon>Luteimonas</taxon>
    </lineage>
</organism>
<dbReference type="RefSeq" id="WP_249475296.1">
    <property type="nucleotide sequence ID" value="NZ_JAMBEP010000003.1"/>
</dbReference>
<keyword evidence="1" id="KW-0732">Signal</keyword>
<accession>A0ABT0MMX6</accession>
<dbReference type="EMBL" id="JAMBEP010000003">
    <property type="protein sequence ID" value="MCL1635599.1"/>
    <property type="molecule type" value="Genomic_DNA"/>
</dbReference>
<feature type="chain" id="PRO_5047371238" description="YMGG-like Gly-zipper domain-containing protein" evidence="1">
    <location>
        <begin position="21"/>
        <end position="145"/>
    </location>
</feature>
<protein>
    <recommendedName>
        <fullName evidence="4">YMGG-like Gly-zipper domain-containing protein</fullName>
    </recommendedName>
</protein>
<gene>
    <name evidence="2" type="ORF">M2650_13305</name>
</gene>